<dbReference type="InterPro" id="IPR016064">
    <property type="entry name" value="NAD/diacylglycerol_kinase_sf"/>
</dbReference>
<dbReference type="InterPro" id="IPR000326">
    <property type="entry name" value="PAP2/HPO"/>
</dbReference>
<dbReference type="PANTHER" id="PTHR14969">
    <property type="entry name" value="SPHINGOSINE-1-PHOSPHATE PHOSPHOHYDROLASE"/>
    <property type="match status" value="1"/>
</dbReference>
<keyword evidence="6" id="KW-0472">Membrane</keyword>
<evidence type="ECO:0000313" key="8">
    <source>
        <dbReference type="EMBL" id="GHF76907.1"/>
    </source>
</evidence>
<keyword evidence="4" id="KW-0378">Hydrolase</keyword>
<dbReference type="InterPro" id="IPR001206">
    <property type="entry name" value="Diacylglycerol_kinase_cat_dom"/>
</dbReference>
<keyword evidence="3" id="KW-0812">Transmembrane</keyword>
<dbReference type="SUPFAM" id="SSF111331">
    <property type="entry name" value="NAD kinase/diacylglycerol kinase-like"/>
    <property type="match status" value="1"/>
</dbReference>
<dbReference type="EMBL" id="BNAV01000011">
    <property type="protein sequence ID" value="GHF76907.1"/>
    <property type="molecule type" value="Genomic_DNA"/>
</dbReference>
<dbReference type="Gene3D" id="1.20.144.10">
    <property type="entry name" value="Phosphatidic acid phosphatase type 2/haloperoxidase"/>
    <property type="match status" value="1"/>
</dbReference>
<proteinExistence type="predicted"/>
<organism evidence="8 9">
    <name type="scientific">Amycolatopsis bartoniae</name>
    <dbReference type="NCBI Taxonomy" id="941986"/>
    <lineage>
        <taxon>Bacteria</taxon>
        <taxon>Bacillati</taxon>
        <taxon>Actinomycetota</taxon>
        <taxon>Actinomycetes</taxon>
        <taxon>Pseudonocardiales</taxon>
        <taxon>Pseudonocardiaceae</taxon>
        <taxon>Amycolatopsis</taxon>
    </lineage>
</organism>
<dbReference type="Gene3D" id="2.60.200.40">
    <property type="match status" value="1"/>
</dbReference>
<comment type="caution">
    <text evidence="8">The sequence shown here is derived from an EMBL/GenBank/DDBJ whole genome shotgun (WGS) entry which is preliminary data.</text>
</comment>
<dbReference type="SMART" id="SM00046">
    <property type="entry name" value="DAGKc"/>
    <property type="match status" value="1"/>
</dbReference>
<dbReference type="GO" id="GO:0016787">
    <property type="term" value="F:hydrolase activity"/>
    <property type="evidence" value="ECO:0007669"/>
    <property type="project" value="UniProtKB-KW"/>
</dbReference>
<dbReference type="InterPro" id="IPR045540">
    <property type="entry name" value="YegS/DAGK_C"/>
</dbReference>
<evidence type="ECO:0000259" key="7">
    <source>
        <dbReference type="PROSITE" id="PS50146"/>
    </source>
</evidence>
<protein>
    <submittedName>
        <fullName evidence="8">Phosphoesterase</fullName>
    </submittedName>
</protein>
<dbReference type="AlphaFoldDB" id="A0A8H9IY74"/>
<dbReference type="InterPro" id="IPR017438">
    <property type="entry name" value="ATP-NAD_kinase_N"/>
</dbReference>
<name>A0A8H9IY74_9PSEU</name>
<dbReference type="PROSITE" id="PS50146">
    <property type="entry name" value="DAGK"/>
    <property type="match status" value="1"/>
</dbReference>
<dbReference type="Pfam" id="PF19279">
    <property type="entry name" value="YegS_C"/>
    <property type="match status" value="1"/>
</dbReference>
<keyword evidence="9" id="KW-1185">Reference proteome</keyword>
<dbReference type="Gene3D" id="3.40.50.10330">
    <property type="entry name" value="Probable inorganic polyphosphate/atp-NAD kinase, domain 1"/>
    <property type="match status" value="1"/>
</dbReference>
<evidence type="ECO:0000256" key="2">
    <source>
        <dbReference type="ARBA" id="ARBA00022475"/>
    </source>
</evidence>
<evidence type="ECO:0000256" key="3">
    <source>
        <dbReference type="ARBA" id="ARBA00022692"/>
    </source>
</evidence>
<comment type="subcellular location">
    <subcellularLocation>
        <location evidence="1">Cell membrane</location>
        <topology evidence="1">Multi-pass membrane protein</topology>
    </subcellularLocation>
</comment>
<accession>A0A8H9IY74</accession>
<evidence type="ECO:0000256" key="6">
    <source>
        <dbReference type="ARBA" id="ARBA00023136"/>
    </source>
</evidence>
<dbReference type="InterPro" id="IPR036938">
    <property type="entry name" value="PAP2/HPO_sf"/>
</dbReference>
<evidence type="ECO:0000313" key="9">
    <source>
        <dbReference type="Proteomes" id="UP000658656"/>
    </source>
</evidence>
<reference evidence="8" key="1">
    <citation type="journal article" date="2014" name="Int. J. Syst. Evol. Microbiol.">
        <title>Complete genome sequence of Corynebacterium casei LMG S-19264T (=DSM 44701T), isolated from a smear-ripened cheese.</title>
        <authorList>
            <consortium name="US DOE Joint Genome Institute (JGI-PGF)"/>
            <person name="Walter F."/>
            <person name="Albersmeier A."/>
            <person name="Kalinowski J."/>
            <person name="Ruckert C."/>
        </authorList>
    </citation>
    <scope>NUCLEOTIDE SEQUENCE</scope>
    <source>
        <strain evidence="8">CGMCC 4.7679</strain>
    </source>
</reference>
<gene>
    <name evidence="8" type="ORF">GCM10017566_59070</name>
</gene>
<dbReference type="GO" id="GO:0016301">
    <property type="term" value="F:kinase activity"/>
    <property type="evidence" value="ECO:0007669"/>
    <property type="project" value="InterPro"/>
</dbReference>
<dbReference type="Pfam" id="PF00781">
    <property type="entry name" value="DAGK_cat"/>
    <property type="match status" value="1"/>
</dbReference>
<dbReference type="Proteomes" id="UP000658656">
    <property type="component" value="Unassembled WGS sequence"/>
</dbReference>
<keyword evidence="2" id="KW-1003">Cell membrane</keyword>
<evidence type="ECO:0000256" key="4">
    <source>
        <dbReference type="ARBA" id="ARBA00022801"/>
    </source>
</evidence>
<dbReference type="Pfam" id="PF01569">
    <property type="entry name" value="PAP2"/>
    <property type="match status" value="1"/>
</dbReference>
<sequence length="451" mass="47674">MLPPLGRAANYGRLWWGVSAALAATGNRRARRAALRGLISLGAASFAANVVSKQVVRRPRPPIELTPVARRLARIPVTTSFPSGHSASAAAFAAGVAIESPLLAVPVGLLAAGVGASRVVTGVHYPTDVLAGFALGLGAGALTTWWWPATPAGPAEAAPVAAPAAPNGEGVVVVVNSHAGSTGNGLLDLLREQLPEAEIVQPEDGEDLVEVLEAAARRCRILGIAGGDGSINVAAKTAADHGIPLFALPGGTLNHFARDLGLDDPHEAISALQAGAASQVDLGCVDERGFVNTCSTGLYTDLVRYREKWERRLGKWPAMLVGLVHVLRRAQPQDLVVDGRPRRVWMVFAGNGRYLPVGFAPTSRPRLDDGLLDIRIMDAARPLARTRIALSVLLGTLRWSGPYEGTTAQELKLSAPDGLLYLTLDGEFTRVDPEVTITKRPRALTVYRPRR</sequence>
<dbReference type="GO" id="GO:0005886">
    <property type="term" value="C:plasma membrane"/>
    <property type="evidence" value="ECO:0007669"/>
    <property type="project" value="UniProtKB-SubCell"/>
</dbReference>
<reference evidence="8" key="2">
    <citation type="submission" date="2020-09" db="EMBL/GenBank/DDBJ databases">
        <authorList>
            <person name="Sun Q."/>
            <person name="Zhou Y."/>
        </authorList>
    </citation>
    <scope>NUCLEOTIDE SEQUENCE</scope>
    <source>
        <strain evidence="8">CGMCC 4.7679</strain>
    </source>
</reference>
<dbReference type="SMART" id="SM00014">
    <property type="entry name" value="acidPPc"/>
    <property type="match status" value="1"/>
</dbReference>
<evidence type="ECO:0000256" key="5">
    <source>
        <dbReference type="ARBA" id="ARBA00022989"/>
    </source>
</evidence>
<dbReference type="CDD" id="cd01610">
    <property type="entry name" value="PAP2_like"/>
    <property type="match status" value="1"/>
</dbReference>
<feature type="domain" description="DAGKc" evidence="7">
    <location>
        <begin position="166"/>
        <end position="289"/>
    </location>
</feature>
<evidence type="ECO:0000256" key="1">
    <source>
        <dbReference type="ARBA" id="ARBA00004651"/>
    </source>
</evidence>
<keyword evidence="5" id="KW-1133">Transmembrane helix</keyword>
<dbReference type="PANTHER" id="PTHR14969:SF62">
    <property type="entry name" value="DECAPRENYLPHOSPHORYL-5-PHOSPHORIBOSE PHOSPHATASE RV3807C-RELATED"/>
    <property type="match status" value="1"/>
</dbReference>
<dbReference type="SUPFAM" id="SSF48317">
    <property type="entry name" value="Acid phosphatase/Vanadium-dependent haloperoxidase"/>
    <property type="match status" value="1"/>
</dbReference>